<evidence type="ECO:0000259" key="12">
    <source>
        <dbReference type="PROSITE" id="PS50003"/>
    </source>
</evidence>
<dbReference type="Pfam" id="PF00595">
    <property type="entry name" value="PDZ"/>
    <property type="match status" value="1"/>
</dbReference>
<dbReference type="EMBL" id="BDGG01000011">
    <property type="protein sequence ID" value="GAV04772.1"/>
    <property type="molecule type" value="Genomic_DNA"/>
</dbReference>
<dbReference type="InterPro" id="IPR011993">
    <property type="entry name" value="PH-like_dom_sf"/>
</dbReference>
<keyword evidence="8" id="KW-0862">Zinc</keyword>
<feature type="compositionally biased region" description="Polar residues" evidence="11">
    <location>
        <begin position="724"/>
        <end position="733"/>
    </location>
</feature>
<dbReference type="InterPro" id="IPR044926">
    <property type="entry name" value="RGS_subdomain_2"/>
</dbReference>
<feature type="region of interest" description="Disordered" evidence="11">
    <location>
        <begin position="1334"/>
        <end position="1363"/>
    </location>
</feature>
<sequence>MATVSSMDVPKRPSGEREKKKGSSNHHKFPSPTVTVTGAATASRVDHLTSSSAEKRYVVFRRDEQGYGLKVYGDNPVFVDTVKENGPADSVGLRPGDRIIKVNNQLVTDKNHFEVVELIKSQPCVAMTVVRTAHSLVPENARPSGNGERMYENNGMENPVRRKVSLPAVNLSDRFSAEDERIAELTESKSRSDSLPSSRSYPEALENVLYQRGDGNRGDSTTLREMPPTPPPIERIPRFHEASDMATRSMRAAASAGLNRRRSNPEAMHLGVARMTLTSNNQAPLLEQPPTSSSSLNRSSSAVSVHRKNSIPDSQPPALPVKKRSDQSARYRNASLHDVTEVGAPSSGTPPPPYPEPATFRPINHNAVTKSGSLSALAGATVGSVRLQNLSGDVLQPGSSVLQQLDSYGPFSNFYFLINKHLPHLAVFINFLLQEKSLDIAPVLFHVLTDHYTKGNFKEMQRWAVELHSTFLVPDSPLDIFGSSVQCGSSNSLIHAIDVVLAKPEREEALRDVFTKVRAFALDAAQLRLKELRDKLKANLGGLYGPSEAELAKAVNSADQSREVAETLLAPHLEALTDMKAPEEPENRCDREAALACALATFLKFNGIKAVSRADGTYLVDKWPLLLQKDKSKFKLKDRKKNITVSGHQFAAVALSTTILHCTQCGDVMWGVAPQGYQCIACEYTAHRACVKNIEEACVGDKKELRRSFISMDSFGLFGRKRSNNSPTAISNARKSHDEKEEDDKADHLGSTEQLEGSHAPVGSYVNKVVHQFESGKVGEMGPPPDPATTSAQQSKAPPLTVVGRSESLKSTHNRKSNLAKGAGVRKKSDPAHFHRSGESNDNGETSSGDLGIGMSSSSLSQSTSHSGSLHFTMDIADDDSDFEADPEHIPSWQASVEPATVQGLTSQQKKRQEVLAELFHTEQTHVRNLKVLCKVFYQPMLKEKLLPDELIAQIFANLEEMTTLHSELNRQMKVLKRSQGLIGSVGDILLNRFAGDNGSTFRTAAAAFCHNQTASLEALKNSQHKNGRLVQFLHEAAANPLCRRLQLKDIIPTGMQRLTKYPLLLESLLKYTPNETDEEKIEYQRLQDALTACRTTLDYVNQAISETNNKNRLRELQDRIDMTSFIKSQHKLALDHRSLDLSQYRLLHDGDLTWRLSKTKTVDLHVILLNKILLLVTKQDDKLLLKFHTPPVAGINENKRSESFTSRSWAPVLTLDGLSVRDVATDPKAFFLFLSTDNGAQMYELVANSTTEKNLWKRYILAAVSRNTNCYESIPEVIPVTATPSTVGSVLAVPGQLAPPLDLAVGGGKPGAVDPLSFTQSGALDPQVMLQGGALDPLSGLRPQHPWTEREPSDVEDDEDDEEEEVQLLTPADIIVTEATCVMDDAHLIFSPMQELKRRDDMLEEALEQKSRLVSRILGFPVDSPSSNLDDEDEEVEAVQQSRRSVKSVMHHLMQNIAQLTRLVKDSLTVSQEEELIVQRQRLDSFSVTTTIDQVDHAPSTSSSTVDSAVQTHSQRPLIAAEDLQPVVGHLHRQLTTLLRMVAEQEHEKDRLSWQLRVTKDELDSLRAETRASSNEDTTTRPTSSGSTLEEEMTQEEQVEVVSQPTPVPLDGDEVVVSVKADAPKEPEGKEEVAENVVGNVSPLEQVQHL</sequence>
<dbReference type="GO" id="GO:0046872">
    <property type="term" value="F:metal ion binding"/>
    <property type="evidence" value="ECO:0007669"/>
    <property type="project" value="UniProtKB-KW"/>
</dbReference>
<keyword evidence="3" id="KW-0343">GTPase activation</keyword>
<feature type="region of interest" description="Disordered" evidence="11">
    <location>
        <begin position="776"/>
        <end position="873"/>
    </location>
</feature>
<dbReference type="InterPro" id="IPR002219">
    <property type="entry name" value="PKC_DAG/PE"/>
</dbReference>
<dbReference type="InterPro" id="IPR000219">
    <property type="entry name" value="DH_dom"/>
</dbReference>
<dbReference type="GO" id="GO:0005085">
    <property type="term" value="F:guanyl-nucleotide exchange factor activity"/>
    <property type="evidence" value="ECO:0007669"/>
    <property type="project" value="UniProtKB-KW"/>
</dbReference>
<evidence type="ECO:0000256" key="5">
    <source>
        <dbReference type="ARBA" id="ARBA00022553"/>
    </source>
</evidence>
<dbReference type="SMART" id="SM00233">
    <property type="entry name" value="PH"/>
    <property type="match status" value="1"/>
</dbReference>
<protein>
    <recommendedName>
        <fullName evidence="18">Rho guanine nucleotide exchange factor 12</fullName>
    </recommendedName>
</protein>
<dbReference type="PROSITE" id="PS00479">
    <property type="entry name" value="ZF_DAG_PE_1"/>
    <property type="match status" value="1"/>
</dbReference>
<name>A0A1D1VT98_RAMVA</name>
<accession>A0A1D1VT98</accession>
<feature type="compositionally biased region" description="Basic and acidic residues" evidence="11">
    <location>
        <begin position="735"/>
        <end position="750"/>
    </location>
</feature>
<evidence type="ECO:0000256" key="8">
    <source>
        <dbReference type="ARBA" id="ARBA00022833"/>
    </source>
</evidence>
<feature type="region of interest" description="Disordered" evidence="11">
    <location>
        <begin position="1"/>
        <end position="34"/>
    </location>
</feature>
<dbReference type="InterPro" id="IPR041020">
    <property type="entry name" value="PH_16"/>
</dbReference>
<dbReference type="STRING" id="947166.A0A1D1VT98"/>
<feature type="compositionally biased region" description="Acidic residues" evidence="11">
    <location>
        <begin position="1590"/>
        <end position="1600"/>
    </location>
</feature>
<dbReference type="Gene3D" id="1.20.900.10">
    <property type="entry name" value="Dbl homology (DH) domain"/>
    <property type="match status" value="1"/>
</dbReference>
<feature type="compositionally biased region" description="Basic and acidic residues" evidence="11">
    <location>
        <begin position="9"/>
        <end position="21"/>
    </location>
</feature>
<evidence type="ECO:0000313" key="17">
    <source>
        <dbReference type="Proteomes" id="UP000186922"/>
    </source>
</evidence>
<keyword evidence="7" id="KW-0479">Metal-binding</keyword>
<dbReference type="PROSITE" id="PS50010">
    <property type="entry name" value="DH_2"/>
    <property type="match status" value="1"/>
</dbReference>
<keyword evidence="6" id="KW-0344">Guanine-nucleotide releasing factor</keyword>
<feature type="compositionally biased region" description="Basic and acidic residues" evidence="11">
    <location>
        <begin position="183"/>
        <end position="192"/>
    </location>
</feature>
<feature type="compositionally biased region" description="Polar residues" evidence="11">
    <location>
        <begin position="1572"/>
        <end position="1588"/>
    </location>
</feature>
<dbReference type="Gene3D" id="2.30.29.30">
    <property type="entry name" value="Pleckstrin-homology domain (PH domain)/Phosphotyrosine-binding domain (PTB)"/>
    <property type="match status" value="1"/>
</dbReference>
<dbReference type="InterPro" id="IPR001849">
    <property type="entry name" value="PH_domain"/>
</dbReference>
<evidence type="ECO:0008006" key="18">
    <source>
        <dbReference type="Google" id="ProtNLM"/>
    </source>
</evidence>
<comment type="subcellular location">
    <subcellularLocation>
        <location evidence="2">Cytoplasm</location>
    </subcellularLocation>
    <subcellularLocation>
        <location evidence="1">Membrane</location>
    </subcellularLocation>
</comment>
<dbReference type="GO" id="GO:0001664">
    <property type="term" value="F:G protein-coupled receptor binding"/>
    <property type="evidence" value="ECO:0007669"/>
    <property type="project" value="TreeGrafter"/>
</dbReference>
<gene>
    <name evidence="16" type="primary">RvY_14998-1</name>
    <name evidence="16" type="synonym">RvY_14998.1</name>
    <name evidence="16" type="ORF">RvY_14998</name>
</gene>
<feature type="compositionally biased region" description="Low complexity" evidence="11">
    <location>
        <begin position="847"/>
        <end position="870"/>
    </location>
</feature>
<feature type="compositionally biased region" description="Basic and acidic residues" evidence="11">
    <location>
        <begin position="827"/>
        <end position="839"/>
    </location>
</feature>
<feature type="region of interest" description="Disordered" evidence="11">
    <location>
        <begin position="183"/>
        <end position="238"/>
    </location>
</feature>
<dbReference type="SMART" id="SM00109">
    <property type="entry name" value="C1"/>
    <property type="match status" value="1"/>
</dbReference>
<dbReference type="GO" id="GO:0016020">
    <property type="term" value="C:membrane"/>
    <property type="evidence" value="ECO:0007669"/>
    <property type="project" value="UniProtKB-SubCell"/>
</dbReference>
<evidence type="ECO:0000256" key="10">
    <source>
        <dbReference type="ARBA" id="ARBA00023136"/>
    </source>
</evidence>
<evidence type="ECO:0000256" key="7">
    <source>
        <dbReference type="ARBA" id="ARBA00022723"/>
    </source>
</evidence>
<dbReference type="GO" id="GO:0007186">
    <property type="term" value="P:G protein-coupled receptor signaling pathway"/>
    <property type="evidence" value="ECO:0007669"/>
    <property type="project" value="TreeGrafter"/>
</dbReference>
<comment type="caution">
    <text evidence="16">The sequence shown here is derived from an EMBL/GenBank/DDBJ whole genome shotgun (WGS) entry which is preliminary data.</text>
</comment>
<dbReference type="InterPro" id="IPR046349">
    <property type="entry name" value="C1-like_sf"/>
</dbReference>
<dbReference type="InterPro" id="IPR001478">
    <property type="entry name" value="PDZ"/>
</dbReference>
<evidence type="ECO:0000256" key="2">
    <source>
        <dbReference type="ARBA" id="ARBA00004496"/>
    </source>
</evidence>
<dbReference type="Pfam" id="PF17838">
    <property type="entry name" value="PH_16"/>
    <property type="match status" value="1"/>
</dbReference>
<reference evidence="16 17" key="1">
    <citation type="journal article" date="2016" name="Nat. Commun.">
        <title>Extremotolerant tardigrade genome and improved radiotolerance of human cultured cells by tardigrade-unique protein.</title>
        <authorList>
            <person name="Hashimoto T."/>
            <person name="Horikawa D.D."/>
            <person name="Saito Y."/>
            <person name="Kuwahara H."/>
            <person name="Kozuka-Hata H."/>
            <person name="Shin-I T."/>
            <person name="Minakuchi Y."/>
            <person name="Ohishi K."/>
            <person name="Motoyama A."/>
            <person name="Aizu T."/>
            <person name="Enomoto A."/>
            <person name="Kondo K."/>
            <person name="Tanaka S."/>
            <person name="Hara Y."/>
            <person name="Koshikawa S."/>
            <person name="Sagara H."/>
            <person name="Miura T."/>
            <person name="Yokobori S."/>
            <person name="Miyagawa K."/>
            <person name="Suzuki Y."/>
            <person name="Kubo T."/>
            <person name="Oyama M."/>
            <person name="Kohara Y."/>
            <person name="Fujiyama A."/>
            <person name="Arakawa K."/>
            <person name="Katayama T."/>
            <person name="Toyoda A."/>
            <person name="Kunieda T."/>
        </authorList>
    </citation>
    <scope>NUCLEOTIDE SEQUENCE [LARGE SCALE GENOMIC DNA]</scope>
    <source>
        <strain evidence="16 17">YOKOZUNA-1</strain>
    </source>
</reference>
<dbReference type="Proteomes" id="UP000186922">
    <property type="component" value="Unassembled WGS sequence"/>
</dbReference>
<feature type="region of interest" description="Disordered" evidence="11">
    <location>
        <begin position="721"/>
        <end position="764"/>
    </location>
</feature>
<dbReference type="SMART" id="SM00325">
    <property type="entry name" value="RhoGEF"/>
    <property type="match status" value="1"/>
</dbReference>
<dbReference type="SUPFAM" id="SSF48065">
    <property type="entry name" value="DBL homology domain (DH-domain)"/>
    <property type="match status" value="1"/>
</dbReference>
<feature type="region of interest" description="Disordered" evidence="11">
    <location>
        <begin position="138"/>
        <end position="159"/>
    </location>
</feature>
<dbReference type="Pfam" id="PF09128">
    <property type="entry name" value="RGS-like"/>
    <property type="match status" value="1"/>
</dbReference>
<dbReference type="Pfam" id="PF00621">
    <property type="entry name" value="RhoGEF"/>
    <property type="match status" value="1"/>
</dbReference>
<dbReference type="InterPro" id="IPR036305">
    <property type="entry name" value="RGS_sf"/>
</dbReference>
<dbReference type="SUPFAM" id="SSF48097">
    <property type="entry name" value="Regulator of G-protein signaling, RGS"/>
    <property type="match status" value="1"/>
</dbReference>
<evidence type="ECO:0000259" key="15">
    <source>
        <dbReference type="PROSITE" id="PS50106"/>
    </source>
</evidence>
<feature type="domain" description="PH" evidence="12">
    <location>
        <begin position="1146"/>
        <end position="1266"/>
    </location>
</feature>
<dbReference type="Gene3D" id="1.10.167.10">
    <property type="entry name" value="Regulator of G-protein Signalling 4, domain 2"/>
    <property type="match status" value="1"/>
</dbReference>
<dbReference type="SUPFAM" id="SSF50156">
    <property type="entry name" value="PDZ domain-like"/>
    <property type="match status" value="1"/>
</dbReference>
<dbReference type="GO" id="GO:0005096">
    <property type="term" value="F:GTPase activator activity"/>
    <property type="evidence" value="ECO:0007669"/>
    <property type="project" value="UniProtKB-KW"/>
</dbReference>
<evidence type="ECO:0000256" key="6">
    <source>
        <dbReference type="ARBA" id="ARBA00022658"/>
    </source>
</evidence>
<dbReference type="SUPFAM" id="SSF57889">
    <property type="entry name" value="Cysteine-rich domain"/>
    <property type="match status" value="1"/>
</dbReference>
<evidence type="ECO:0000256" key="9">
    <source>
        <dbReference type="ARBA" id="ARBA00023054"/>
    </source>
</evidence>
<dbReference type="PROSITE" id="PS50003">
    <property type="entry name" value="PH_DOMAIN"/>
    <property type="match status" value="1"/>
</dbReference>
<feature type="domain" description="Phorbol-ester/DAG-type" evidence="14">
    <location>
        <begin position="647"/>
        <end position="698"/>
    </location>
</feature>
<feature type="region of interest" description="Disordered" evidence="11">
    <location>
        <begin position="283"/>
        <end position="329"/>
    </location>
</feature>
<keyword evidence="10" id="KW-0472">Membrane</keyword>
<evidence type="ECO:0000259" key="14">
    <source>
        <dbReference type="PROSITE" id="PS50081"/>
    </source>
</evidence>
<keyword evidence="4" id="KW-0963">Cytoplasm</keyword>
<evidence type="ECO:0000256" key="3">
    <source>
        <dbReference type="ARBA" id="ARBA00022468"/>
    </source>
</evidence>
<dbReference type="CDD" id="cd00160">
    <property type="entry name" value="RhoGEF"/>
    <property type="match status" value="1"/>
</dbReference>
<evidence type="ECO:0000256" key="4">
    <source>
        <dbReference type="ARBA" id="ARBA00022490"/>
    </source>
</evidence>
<dbReference type="PANTHER" id="PTHR45872">
    <property type="entry name" value="RHO GUANINE NUCLEOTIDE EXCHANGE FACTOR 2, ISOFORM D"/>
    <property type="match status" value="1"/>
</dbReference>
<evidence type="ECO:0000313" key="16">
    <source>
        <dbReference type="EMBL" id="GAV04772.1"/>
    </source>
</evidence>
<dbReference type="PROSITE" id="PS50081">
    <property type="entry name" value="ZF_DAG_PE_2"/>
    <property type="match status" value="1"/>
</dbReference>
<dbReference type="Gene3D" id="2.30.42.10">
    <property type="match status" value="1"/>
</dbReference>
<evidence type="ECO:0000259" key="13">
    <source>
        <dbReference type="PROSITE" id="PS50010"/>
    </source>
</evidence>
<dbReference type="InterPro" id="IPR015212">
    <property type="entry name" value="RGS-like_dom"/>
</dbReference>
<dbReference type="InterPro" id="IPR036034">
    <property type="entry name" value="PDZ_sf"/>
</dbReference>
<evidence type="ECO:0000256" key="1">
    <source>
        <dbReference type="ARBA" id="ARBA00004370"/>
    </source>
</evidence>
<keyword evidence="17" id="KW-1185">Reference proteome</keyword>
<dbReference type="SUPFAM" id="SSF50729">
    <property type="entry name" value="PH domain-like"/>
    <property type="match status" value="1"/>
</dbReference>
<keyword evidence="9" id="KW-0175">Coiled coil</keyword>
<keyword evidence="5" id="KW-0597">Phosphoprotein</keyword>
<feature type="region of interest" description="Disordered" evidence="11">
    <location>
        <begin position="1568"/>
        <end position="1651"/>
    </location>
</feature>
<dbReference type="OrthoDB" id="2272012at2759"/>
<feature type="domain" description="PDZ" evidence="15">
    <location>
        <begin position="57"/>
        <end position="121"/>
    </location>
</feature>
<feature type="compositionally biased region" description="Basic and acidic residues" evidence="11">
    <location>
        <begin position="1623"/>
        <end position="1634"/>
    </location>
</feature>
<proteinExistence type="predicted"/>
<feature type="compositionally biased region" description="Low complexity" evidence="11">
    <location>
        <begin position="292"/>
        <end position="304"/>
    </location>
</feature>
<evidence type="ECO:0000256" key="11">
    <source>
        <dbReference type="SAM" id="MobiDB-lite"/>
    </source>
</evidence>
<organism evidence="16 17">
    <name type="scientific">Ramazzottius varieornatus</name>
    <name type="common">Water bear</name>
    <name type="synonym">Tardigrade</name>
    <dbReference type="NCBI Taxonomy" id="947166"/>
    <lineage>
        <taxon>Eukaryota</taxon>
        <taxon>Metazoa</taxon>
        <taxon>Ecdysozoa</taxon>
        <taxon>Tardigrada</taxon>
        <taxon>Eutardigrada</taxon>
        <taxon>Parachela</taxon>
        <taxon>Hypsibioidea</taxon>
        <taxon>Ramazzottiidae</taxon>
        <taxon>Ramazzottius</taxon>
    </lineage>
</organism>
<dbReference type="InterPro" id="IPR035899">
    <property type="entry name" value="DBL_dom_sf"/>
</dbReference>
<dbReference type="Pfam" id="PF00130">
    <property type="entry name" value="C1_1"/>
    <property type="match status" value="1"/>
</dbReference>
<dbReference type="Gene3D" id="3.30.60.20">
    <property type="match status" value="1"/>
</dbReference>
<dbReference type="PROSITE" id="PS50106">
    <property type="entry name" value="PDZ"/>
    <property type="match status" value="1"/>
</dbReference>
<dbReference type="SMART" id="SM00228">
    <property type="entry name" value="PDZ"/>
    <property type="match status" value="1"/>
</dbReference>
<feature type="domain" description="DH" evidence="13">
    <location>
        <begin position="911"/>
        <end position="1104"/>
    </location>
</feature>
<dbReference type="PANTHER" id="PTHR45872:SF2">
    <property type="entry name" value="RHO GUANINE NUCLEOTIDE EXCHANGE FACTOR 2, ISOFORM D"/>
    <property type="match status" value="1"/>
</dbReference>
<dbReference type="GO" id="GO:0005737">
    <property type="term" value="C:cytoplasm"/>
    <property type="evidence" value="ECO:0007669"/>
    <property type="project" value="UniProtKB-SubCell"/>
</dbReference>